<dbReference type="InterPro" id="IPR050297">
    <property type="entry name" value="LipidA_mod_glycosyltrf_83"/>
</dbReference>
<comment type="caution">
    <text evidence="10">The sequence shown here is derived from an EMBL/GenBank/DDBJ whole genome shotgun (WGS) entry which is preliminary data.</text>
</comment>
<feature type="transmembrane region" description="Helical" evidence="9">
    <location>
        <begin position="52"/>
        <end position="71"/>
    </location>
</feature>
<feature type="transmembrane region" description="Helical" evidence="9">
    <location>
        <begin position="163"/>
        <end position="180"/>
    </location>
</feature>
<reference evidence="10 11" key="1">
    <citation type="submission" date="2024-10" db="EMBL/GenBank/DDBJ databases">
        <title>The Natural Products Discovery Center: Release of the First 8490 Sequenced Strains for Exploring Actinobacteria Biosynthetic Diversity.</title>
        <authorList>
            <person name="Kalkreuter E."/>
            <person name="Kautsar S.A."/>
            <person name="Yang D."/>
            <person name="Bader C.D."/>
            <person name="Teijaro C.N."/>
            <person name="Fluegel L."/>
            <person name="Davis C.M."/>
            <person name="Simpson J.R."/>
            <person name="Lauterbach L."/>
            <person name="Steele A.D."/>
            <person name="Gui C."/>
            <person name="Meng S."/>
            <person name="Li G."/>
            <person name="Viehrig K."/>
            <person name="Ye F."/>
            <person name="Su P."/>
            <person name="Kiefer A.F."/>
            <person name="Nichols A."/>
            <person name="Cepeda A.J."/>
            <person name="Yan W."/>
            <person name="Fan B."/>
            <person name="Jiang Y."/>
            <person name="Adhikari A."/>
            <person name="Zheng C.-J."/>
            <person name="Schuster L."/>
            <person name="Cowan T.M."/>
            <person name="Smanski M.J."/>
            <person name="Chevrette M.G."/>
            <person name="De Carvalho L.P.S."/>
            <person name="Shen B."/>
        </authorList>
    </citation>
    <scope>NUCLEOTIDE SEQUENCE [LARGE SCALE GENOMIC DNA]</scope>
    <source>
        <strain evidence="10 11">NPDC049503</strain>
    </source>
</reference>
<feature type="transmembrane region" description="Helical" evidence="9">
    <location>
        <begin position="228"/>
        <end position="249"/>
    </location>
</feature>
<evidence type="ECO:0008006" key="12">
    <source>
        <dbReference type="Google" id="ProtNLM"/>
    </source>
</evidence>
<keyword evidence="4" id="KW-0808">Transferase</keyword>
<feature type="transmembrane region" description="Helical" evidence="9">
    <location>
        <begin position="192"/>
        <end position="222"/>
    </location>
</feature>
<feature type="transmembrane region" description="Helical" evidence="9">
    <location>
        <begin position="419"/>
        <end position="440"/>
    </location>
</feature>
<keyword evidence="6 9" id="KW-1133">Transmembrane helix</keyword>
<gene>
    <name evidence="10" type="ORF">ACIBP5_15180</name>
</gene>
<evidence type="ECO:0000313" key="11">
    <source>
        <dbReference type="Proteomes" id="UP001612928"/>
    </source>
</evidence>
<proteinExistence type="predicted"/>
<evidence type="ECO:0000256" key="9">
    <source>
        <dbReference type="SAM" id="Phobius"/>
    </source>
</evidence>
<keyword evidence="2" id="KW-1003">Cell membrane</keyword>
<keyword evidence="3" id="KW-0328">Glycosyltransferase</keyword>
<keyword evidence="5 9" id="KW-0812">Transmembrane</keyword>
<dbReference type="PANTHER" id="PTHR33908">
    <property type="entry name" value="MANNOSYLTRANSFERASE YKCB-RELATED"/>
    <property type="match status" value="1"/>
</dbReference>
<feature type="transmembrane region" description="Helical" evidence="9">
    <location>
        <begin position="460"/>
        <end position="477"/>
    </location>
</feature>
<protein>
    <recommendedName>
        <fullName evidence="12">Phospholipid carrier-dependent glycosyltransferase</fullName>
    </recommendedName>
</protein>
<evidence type="ECO:0000256" key="3">
    <source>
        <dbReference type="ARBA" id="ARBA00022676"/>
    </source>
</evidence>
<evidence type="ECO:0000256" key="4">
    <source>
        <dbReference type="ARBA" id="ARBA00022679"/>
    </source>
</evidence>
<feature type="region of interest" description="Disordered" evidence="8">
    <location>
        <begin position="1"/>
        <end position="31"/>
    </location>
</feature>
<evidence type="ECO:0000256" key="6">
    <source>
        <dbReference type="ARBA" id="ARBA00022989"/>
    </source>
</evidence>
<name>A0ABW8A4C7_9ACTN</name>
<dbReference type="PANTHER" id="PTHR33908:SF11">
    <property type="entry name" value="MEMBRANE PROTEIN"/>
    <property type="match status" value="1"/>
</dbReference>
<keyword evidence="7 9" id="KW-0472">Membrane</keyword>
<comment type="subcellular location">
    <subcellularLocation>
        <location evidence="1">Cell membrane</location>
        <topology evidence="1">Multi-pass membrane protein</topology>
    </subcellularLocation>
</comment>
<dbReference type="RefSeq" id="WP_397021140.1">
    <property type="nucleotide sequence ID" value="NZ_JBITMB010000003.1"/>
</dbReference>
<evidence type="ECO:0000313" key="10">
    <source>
        <dbReference type="EMBL" id="MFI7441298.1"/>
    </source>
</evidence>
<feature type="compositionally biased region" description="Basic and acidic residues" evidence="8">
    <location>
        <begin position="8"/>
        <end position="22"/>
    </location>
</feature>
<sequence>MGGPAVKQEAERPDAAAPERRAGSRGRRGAPAGRLGAVRERLTFAAARRHRWFLGVLAAGAALRALAMLGYRPALWFPDSYTYIVTVFRPRPDLVRPAGYSAFLKLLEPFHSFAVVTAAQHLLGLATGVLVYLAARRAPRWAATLAAAPVLLDAYQVELEHLLVSDTLFMFLVVGAVVLVQRPGPRNGGRRVVAAGLLLGAATLTRTVGLPLVAVLGVWFVLRGRARVAGVLAVAALVPVVAYGGWFYATYQRLGIVGANGAFLYARTMSFADCAEMDPPADLRVLCDPRPPERRPPSQEYLWARNSPLVVLPGITFTAENDGLARRFATLAIREQPLDYAASVLGELGRTFVWGRPVYPDAEIYGYYEFPAASPPPPGRWAAQLGVEMGRRYERGAIGTEVAEPFAGWLRAYQDVARLPGTALLVILLVPPALTALTALRARRRDGAARPRPGGGPAWLPPWAVAVTLLVVPAAVAEFDYRYVLPAVPLACLAAVLTGRSDLGGRDQFGDDIPRNVQL</sequence>
<accession>A0ABW8A4C7</accession>
<feature type="transmembrane region" description="Helical" evidence="9">
    <location>
        <begin position="110"/>
        <end position="134"/>
    </location>
</feature>
<keyword evidence="11" id="KW-1185">Reference proteome</keyword>
<evidence type="ECO:0000256" key="8">
    <source>
        <dbReference type="SAM" id="MobiDB-lite"/>
    </source>
</evidence>
<evidence type="ECO:0000256" key="1">
    <source>
        <dbReference type="ARBA" id="ARBA00004651"/>
    </source>
</evidence>
<dbReference type="EMBL" id="JBITMB010000003">
    <property type="protein sequence ID" value="MFI7441298.1"/>
    <property type="molecule type" value="Genomic_DNA"/>
</dbReference>
<evidence type="ECO:0000256" key="7">
    <source>
        <dbReference type="ARBA" id="ARBA00023136"/>
    </source>
</evidence>
<evidence type="ECO:0000256" key="5">
    <source>
        <dbReference type="ARBA" id="ARBA00022692"/>
    </source>
</evidence>
<organism evidence="10 11">
    <name type="scientific">Nonomuraea indica</name>
    <dbReference type="NCBI Taxonomy" id="1581193"/>
    <lineage>
        <taxon>Bacteria</taxon>
        <taxon>Bacillati</taxon>
        <taxon>Actinomycetota</taxon>
        <taxon>Actinomycetes</taxon>
        <taxon>Streptosporangiales</taxon>
        <taxon>Streptosporangiaceae</taxon>
        <taxon>Nonomuraea</taxon>
    </lineage>
</organism>
<dbReference type="Proteomes" id="UP001612928">
    <property type="component" value="Unassembled WGS sequence"/>
</dbReference>
<evidence type="ECO:0000256" key="2">
    <source>
        <dbReference type="ARBA" id="ARBA00022475"/>
    </source>
</evidence>